<keyword evidence="1" id="KW-0732">Signal</keyword>
<dbReference type="PROSITE" id="PS51257">
    <property type="entry name" value="PROKAR_LIPOPROTEIN"/>
    <property type="match status" value="1"/>
</dbReference>
<dbReference type="RefSeq" id="WP_049738237.1">
    <property type="nucleotide sequence ID" value="NZ_BJON01000026.1"/>
</dbReference>
<protein>
    <recommendedName>
        <fullName evidence="6">Lipoprotein</fullName>
    </recommendedName>
</protein>
<evidence type="ECO:0008006" key="6">
    <source>
        <dbReference type="Google" id="ProtNLM"/>
    </source>
</evidence>
<evidence type="ECO:0000313" key="5">
    <source>
        <dbReference type="Proteomes" id="UP000319578"/>
    </source>
</evidence>
<keyword evidence="5" id="KW-1185">Reference proteome</keyword>
<dbReference type="EMBL" id="LGIQ01000007">
    <property type="protein sequence ID" value="KNB72190.1"/>
    <property type="molecule type" value="Genomic_DNA"/>
</dbReference>
<dbReference type="AlphaFoldDB" id="A0A0K9YVF7"/>
<dbReference type="OrthoDB" id="1797983at2"/>
<name>A0A0K9YVF7_9BACL</name>
<reference evidence="4" key="1">
    <citation type="submission" date="2015-07" db="EMBL/GenBank/DDBJ databases">
        <title>Genome sequencing project for genomic taxonomy and phylogenomics of Bacillus-like bacteria.</title>
        <authorList>
            <person name="Liu B."/>
            <person name="Wang J."/>
            <person name="Zhu Y."/>
            <person name="Liu G."/>
            <person name="Chen Q."/>
            <person name="Chen Z."/>
            <person name="Lan J."/>
            <person name="Che J."/>
            <person name="Ge C."/>
            <person name="Shi H."/>
            <person name="Pan Z."/>
            <person name="Liu X."/>
        </authorList>
    </citation>
    <scope>NUCLEOTIDE SEQUENCE [LARGE SCALE GENOMIC DNA]</scope>
    <source>
        <strain evidence="4">DSM 9887</strain>
    </source>
</reference>
<dbReference type="STRING" id="54915.ADS79_09720"/>
<dbReference type="Proteomes" id="UP000036834">
    <property type="component" value="Unassembled WGS sequence"/>
</dbReference>
<evidence type="ECO:0000313" key="3">
    <source>
        <dbReference type="EMBL" id="KNB72190.1"/>
    </source>
</evidence>
<gene>
    <name evidence="3" type="ORF">ADS79_09720</name>
    <name evidence="2" type="ORF">BRE01_59170</name>
</gene>
<reference evidence="2 5" key="3">
    <citation type="submission" date="2019-06" db="EMBL/GenBank/DDBJ databases">
        <title>Whole genome shotgun sequence of Brevibacillus reuszeri NBRC 15719.</title>
        <authorList>
            <person name="Hosoyama A."/>
            <person name="Uohara A."/>
            <person name="Ohji S."/>
            <person name="Ichikawa N."/>
        </authorList>
    </citation>
    <scope>NUCLEOTIDE SEQUENCE [LARGE SCALE GENOMIC DNA]</scope>
    <source>
        <strain evidence="2 5">NBRC 15719</strain>
    </source>
</reference>
<dbReference type="Proteomes" id="UP000319578">
    <property type="component" value="Unassembled WGS sequence"/>
</dbReference>
<reference evidence="3" key="2">
    <citation type="submission" date="2015-07" db="EMBL/GenBank/DDBJ databases">
        <title>MeaNS - Measles Nucleotide Surveillance Program.</title>
        <authorList>
            <person name="Tran T."/>
            <person name="Druce J."/>
        </authorList>
    </citation>
    <scope>NUCLEOTIDE SEQUENCE</scope>
    <source>
        <strain evidence="3">DSM 9887</strain>
    </source>
</reference>
<accession>A0A0K9YVF7</accession>
<comment type="caution">
    <text evidence="3">The sequence shown here is derived from an EMBL/GenBank/DDBJ whole genome shotgun (WGS) entry which is preliminary data.</text>
</comment>
<dbReference type="PATRIC" id="fig|54915.3.peg.859"/>
<feature type="chain" id="PRO_5039098642" description="Lipoprotein" evidence="1">
    <location>
        <begin position="30"/>
        <end position="165"/>
    </location>
</feature>
<proteinExistence type="predicted"/>
<evidence type="ECO:0000313" key="4">
    <source>
        <dbReference type="Proteomes" id="UP000036834"/>
    </source>
</evidence>
<sequence>MKKVGIAAQLYLTAVLLLTGCQNSFFNQAKSQELAQPPEPNIAWKGKSATTVPTSSCWQYENEGHCIDKAAPPEIIGEIKPKPLQVNPGAVLSVTFTAPPEENSLRVTQWIGTKQIEQLLENGNQWKAPDQPGWYLFDVRGQWSQGDAGHAFVIEVRDTLRMSPL</sequence>
<feature type="signal peptide" evidence="1">
    <location>
        <begin position="1"/>
        <end position="29"/>
    </location>
</feature>
<evidence type="ECO:0000256" key="1">
    <source>
        <dbReference type="SAM" id="SignalP"/>
    </source>
</evidence>
<organism evidence="3 4">
    <name type="scientific">Brevibacillus reuszeri</name>
    <dbReference type="NCBI Taxonomy" id="54915"/>
    <lineage>
        <taxon>Bacteria</taxon>
        <taxon>Bacillati</taxon>
        <taxon>Bacillota</taxon>
        <taxon>Bacilli</taxon>
        <taxon>Bacillales</taxon>
        <taxon>Paenibacillaceae</taxon>
        <taxon>Brevibacillus</taxon>
    </lineage>
</organism>
<dbReference type="EMBL" id="BJON01000026">
    <property type="protein sequence ID" value="GED72215.1"/>
    <property type="molecule type" value="Genomic_DNA"/>
</dbReference>
<evidence type="ECO:0000313" key="2">
    <source>
        <dbReference type="EMBL" id="GED72215.1"/>
    </source>
</evidence>